<dbReference type="InParanoid" id="H2ZKM6"/>
<dbReference type="STRING" id="51511.ENSCSAVP00000018142"/>
<dbReference type="Ensembl" id="ENSCSAVT00000018339.1">
    <property type="protein sequence ID" value="ENSCSAVP00000018142.1"/>
    <property type="gene ID" value="ENSCSAVG00000010671.1"/>
</dbReference>
<dbReference type="Proteomes" id="UP000007875">
    <property type="component" value="Unassembled WGS sequence"/>
</dbReference>
<sequence>TSHSSTVAYAKALAAGCRCVELDCWDGPGGEPIIHHGYTFTSKILFYDVIKVIDQQSFLTNPYPVTLSIENHCGLAQQRRMAEIMK</sequence>
<name>H2ZKM6_CIOSA</name>
<dbReference type="InterPro" id="IPR001192">
    <property type="entry name" value="PI-PLC_fam"/>
</dbReference>
<dbReference type="Pfam" id="PF00388">
    <property type="entry name" value="PI-PLC-X"/>
    <property type="match status" value="1"/>
</dbReference>
<dbReference type="SMART" id="SM00148">
    <property type="entry name" value="PLCXc"/>
    <property type="match status" value="1"/>
</dbReference>
<dbReference type="GeneTree" id="ENSGT00940000172506"/>
<dbReference type="GO" id="GO:0046488">
    <property type="term" value="P:phosphatidylinositol metabolic process"/>
    <property type="evidence" value="ECO:0007669"/>
    <property type="project" value="TreeGrafter"/>
</dbReference>
<organism evidence="2 3">
    <name type="scientific">Ciona savignyi</name>
    <name type="common">Pacific transparent sea squirt</name>
    <dbReference type="NCBI Taxonomy" id="51511"/>
    <lineage>
        <taxon>Eukaryota</taxon>
        <taxon>Metazoa</taxon>
        <taxon>Chordata</taxon>
        <taxon>Tunicata</taxon>
        <taxon>Ascidiacea</taxon>
        <taxon>Phlebobranchia</taxon>
        <taxon>Cionidae</taxon>
        <taxon>Ciona</taxon>
    </lineage>
</organism>
<evidence type="ECO:0000313" key="3">
    <source>
        <dbReference type="Proteomes" id="UP000007875"/>
    </source>
</evidence>
<evidence type="ECO:0000313" key="2">
    <source>
        <dbReference type="Ensembl" id="ENSCSAVP00000018142.1"/>
    </source>
</evidence>
<dbReference type="PANTHER" id="PTHR10336">
    <property type="entry name" value="PHOSPHOINOSITIDE-SPECIFIC PHOSPHOLIPASE C FAMILY PROTEIN"/>
    <property type="match status" value="1"/>
</dbReference>
<dbReference type="Gene3D" id="3.20.20.190">
    <property type="entry name" value="Phosphatidylinositol (PI) phosphodiesterase"/>
    <property type="match status" value="1"/>
</dbReference>
<dbReference type="SUPFAM" id="SSF51695">
    <property type="entry name" value="PLC-like phosphodiesterases"/>
    <property type="match status" value="1"/>
</dbReference>
<reference evidence="2" key="2">
    <citation type="submission" date="2025-08" db="UniProtKB">
        <authorList>
            <consortium name="Ensembl"/>
        </authorList>
    </citation>
    <scope>IDENTIFICATION</scope>
</reference>
<evidence type="ECO:0000259" key="1">
    <source>
        <dbReference type="SMART" id="SM00148"/>
    </source>
</evidence>
<dbReference type="PANTHER" id="PTHR10336:SF80">
    <property type="entry name" value="C2 DOMAIN-CONTAINING PROTEIN"/>
    <property type="match status" value="1"/>
</dbReference>
<dbReference type="PROSITE" id="PS50007">
    <property type="entry name" value="PIPLC_X_DOMAIN"/>
    <property type="match status" value="1"/>
</dbReference>
<dbReference type="HOGENOM" id="CLU_191857_0_0_1"/>
<dbReference type="GO" id="GO:0048015">
    <property type="term" value="P:phosphatidylinositol-mediated signaling"/>
    <property type="evidence" value="ECO:0007669"/>
    <property type="project" value="TreeGrafter"/>
</dbReference>
<proteinExistence type="predicted"/>
<dbReference type="AlphaFoldDB" id="H2ZKM6"/>
<feature type="domain" description="Phosphatidylinositol-specific phospholipase C X" evidence="1">
    <location>
        <begin position="1"/>
        <end position="86"/>
    </location>
</feature>
<dbReference type="OMA" id="RAVCRFI"/>
<dbReference type="GO" id="GO:0004435">
    <property type="term" value="F:phosphatidylinositol-4,5-bisphosphate phospholipase C activity"/>
    <property type="evidence" value="ECO:0007669"/>
    <property type="project" value="TreeGrafter"/>
</dbReference>
<dbReference type="eggNOG" id="KOG0169">
    <property type="taxonomic scope" value="Eukaryota"/>
</dbReference>
<dbReference type="GO" id="GO:0051209">
    <property type="term" value="P:release of sequestered calcium ion into cytosol"/>
    <property type="evidence" value="ECO:0007669"/>
    <property type="project" value="TreeGrafter"/>
</dbReference>
<protein>
    <recommendedName>
        <fullName evidence="1">Phosphatidylinositol-specific phospholipase C X domain-containing protein</fullName>
    </recommendedName>
</protein>
<accession>H2ZKM6</accession>
<dbReference type="InterPro" id="IPR017946">
    <property type="entry name" value="PLC-like_Pdiesterase_TIM-brl"/>
</dbReference>
<reference evidence="2" key="3">
    <citation type="submission" date="2025-09" db="UniProtKB">
        <authorList>
            <consortium name="Ensembl"/>
        </authorList>
    </citation>
    <scope>IDENTIFICATION</scope>
</reference>
<reference evidence="3" key="1">
    <citation type="submission" date="2003-08" db="EMBL/GenBank/DDBJ databases">
        <authorList>
            <person name="Birren B."/>
            <person name="Nusbaum C."/>
            <person name="Abebe A."/>
            <person name="Abouelleil A."/>
            <person name="Adekoya E."/>
            <person name="Ait-zahra M."/>
            <person name="Allen N."/>
            <person name="Allen T."/>
            <person name="An P."/>
            <person name="Anderson M."/>
            <person name="Anderson S."/>
            <person name="Arachchi H."/>
            <person name="Armbruster J."/>
            <person name="Bachantsang P."/>
            <person name="Baldwin J."/>
            <person name="Barry A."/>
            <person name="Bayul T."/>
            <person name="Blitshsteyn B."/>
            <person name="Bloom T."/>
            <person name="Blye J."/>
            <person name="Boguslavskiy L."/>
            <person name="Borowsky M."/>
            <person name="Boukhgalter B."/>
            <person name="Brunache A."/>
            <person name="Butler J."/>
            <person name="Calixte N."/>
            <person name="Calvo S."/>
            <person name="Camarata J."/>
            <person name="Campo K."/>
            <person name="Chang J."/>
            <person name="Cheshatsang Y."/>
            <person name="Citroen M."/>
            <person name="Collymore A."/>
            <person name="Considine T."/>
            <person name="Cook A."/>
            <person name="Cooke P."/>
            <person name="Corum B."/>
            <person name="Cuomo C."/>
            <person name="David R."/>
            <person name="Dawoe T."/>
            <person name="Degray S."/>
            <person name="Dodge S."/>
            <person name="Dooley K."/>
            <person name="Dorje P."/>
            <person name="Dorjee K."/>
            <person name="Dorris L."/>
            <person name="Duffey N."/>
            <person name="Dupes A."/>
            <person name="Elkins T."/>
            <person name="Engels R."/>
            <person name="Erickson J."/>
            <person name="Farina A."/>
            <person name="Faro S."/>
            <person name="Ferreira P."/>
            <person name="Fischer H."/>
            <person name="Fitzgerald M."/>
            <person name="Foley K."/>
            <person name="Gage D."/>
            <person name="Galagan J."/>
            <person name="Gearin G."/>
            <person name="Gnerre S."/>
            <person name="Gnirke A."/>
            <person name="Goyette A."/>
            <person name="Graham J."/>
            <person name="Grandbois E."/>
            <person name="Gyaltsen K."/>
            <person name="Hafez N."/>
            <person name="Hagopian D."/>
            <person name="Hagos B."/>
            <person name="Hall J."/>
            <person name="Hatcher B."/>
            <person name="Heller A."/>
            <person name="Higgins H."/>
            <person name="Honan T."/>
            <person name="Horn A."/>
            <person name="Houde N."/>
            <person name="Hughes L."/>
            <person name="Hulme W."/>
            <person name="Husby E."/>
            <person name="Iliev I."/>
            <person name="Jaffe D."/>
            <person name="Jones C."/>
            <person name="Kamal M."/>
            <person name="Kamat A."/>
            <person name="Kamvysselis M."/>
            <person name="Karlsson E."/>
            <person name="Kells C."/>
            <person name="Kieu A."/>
            <person name="Kisner P."/>
            <person name="Kodira C."/>
            <person name="Kulbokas E."/>
            <person name="Labutti K."/>
            <person name="Lama D."/>
            <person name="Landers T."/>
            <person name="Leger J."/>
            <person name="Levine S."/>
            <person name="Lewis D."/>
            <person name="Lewis T."/>
            <person name="Lindblad-toh K."/>
            <person name="Liu X."/>
            <person name="Lokyitsang T."/>
            <person name="Lokyitsang Y."/>
            <person name="Lucien O."/>
            <person name="Lui A."/>
            <person name="Ma L.J."/>
            <person name="Mabbitt R."/>
            <person name="Macdonald J."/>
            <person name="Maclean C."/>
            <person name="Major J."/>
            <person name="Manning J."/>
            <person name="Marabella R."/>
            <person name="Maru K."/>
            <person name="Matthews C."/>
            <person name="Mauceli E."/>
            <person name="Mccarthy M."/>
            <person name="Mcdonough S."/>
            <person name="Mcghee T."/>
            <person name="Meldrim J."/>
            <person name="Meneus L."/>
            <person name="Mesirov J."/>
            <person name="Mihalev A."/>
            <person name="Mihova T."/>
            <person name="Mikkelsen T."/>
            <person name="Mlenga V."/>
            <person name="Moru K."/>
            <person name="Mozes J."/>
            <person name="Mulrain L."/>
            <person name="Munson G."/>
            <person name="Naylor J."/>
            <person name="Newes C."/>
            <person name="Nguyen C."/>
            <person name="Nguyen N."/>
            <person name="Nguyen T."/>
            <person name="Nicol R."/>
            <person name="Nielsen C."/>
            <person name="Nizzari M."/>
            <person name="Norbu C."/>
            <person name="Norbu N."/>
            <person name="O'donnell P."/>
            <person name="Okoawo O."/>
            <person name="O'leary S."/>
            <person name="Omotosho B."/>
            <person name="O'neill K."/>
            <person name="Osman S."/>
            <person name="Parker S."/>
            <person name="Perrin D."/>
            <person name="Phunkhang P."/>
            <person name="Piqani B."/>
            <person name="Purcell S."/>
            <person name="Rachupka T."/>
            <person name="Ramasamy U."/>
            <person name="Rameau R."/>
            <person name="Ray V."/>
            <person name="Raymond C."/>
            <person name="Retta R."/>
            <person name="Richardson S."/>
            <person name="Rise C."/>
            <person name="Rodriguez J."/>
            <person name="Rogers J."/>
            <person name="Rogov P."/>
            <person name="Rutman M."/>
            <person name="Schupbach R."/>
            <person name="Seaman C."/>
            <person name="Settipalli S."/>
            <person name="Sharpe T."/>
            <person name="Sheridan J."/>
            <person name="Sherpa N."/>
            <person name="Shi J."/>
            <person name="Smirnov S."/>
            <person name="Smith C."/>
            <person name="Sougnez C."/>
            <person name="Spencer B."/>
            <person name="Stalker J."/>
            <person name="Stange-thomann N."/>
            <person name="Stavropoulos S."/>
            <person name="Stetson K."/>
            <person name="Stone C."/>
            <person name="Stone S."/>
            <person name="Stubbs M."/>
            <person name="Talamas J."/>
            <person name="Tchuinga P."/>
            <person name="Tenzing P."/>
            <person name="Tesfaye S."/>
            <person name="Theodore J."/>
            <person name="Thoulutsang Y."/>
            <person name="Topham K."/>
            <person name="Towey S."/>
            <person name="Tsamla T."/>
            <person name="Tsomo N."/>
            <person name="Vallee D."/>
            <person name="Vassiliev H."/>
            <person name="Venkataraman V."/>
            <person name="Vinson J."/>
            <person name="Vo A."/>
            <person name="Wade C."/>
            <person name="Wang S."/>
            <person name="Wangchuk T."/>
            <person name="Wangdi T."/>
            <person name="Whittaker C."/>
            <person name="Wilkinson J."/>
            <person name="Wu Y."/>
            <person name="Wyman D."/>
            <person name="Yadav S."/>
            <person name="Yang S."/>
            <person name="Yang X."/>
            <person name="Yeager S."/>
            <person name="Yee E."/>
            <person name="Young G."/>
            <person name="Zainoun J."/>
            <person name="Zembeck L."/>
            <person name="Zimmer A."/>
            <person name="Zody M."/>
            <person name="Lander E."/>
        </authorList>
    </citation>
    <scope>NUCLEOTIDE SEQUENCE [LARGE SCALE GENOMIC DNA]</scope>
</reference>
<keyword evidence="3" id="KW-1185">Reference proteome</keyword>
<dbReference type="InterPro" id="IPR000909">
    <property type="entry name" value="PLipase_C_PInositol-sp_X_dom"/>
</dbReference>